<dbReference type="PROSITE" id="PS50119">
    <property type="entry name" value="ZF_BBOX"/>
    <property type="match status" value="1"/>
</dbReference>
<dbReference type="SUPFAM" id="SSF57850">
    <property type="entry name" value="RING/U-box"/>
    <property type="match status" value="1"/>
</dbReference>
<dbReference type="InterPro" id="IPR013083">
    <property type="entry name" value="Znf_RING/FYVE/PHD"/>
</dbReference>
<evidence type="ECO:0000259" key="6">
    <source>
        <dbReference type="PROSITE" id="PS50119"/>
    </source>
</evidence>
<dbReference type="Proteomes" id="UP000694393">
    <property type="component" value="Unplaced"/>
</dbReference>
<feature type="domain" description="B box-type" evidence="6">
    <location>
        <begin position="101"/>
        <end position="142"/>
    </location>
</feature>
<dbReference type="PROSITE" id="PS00518">
    <property type="entry name" value="ZF_RING_1"/>
    <property type="match status" value="1"/>
</dbReference>
<evidence type="ECO:0000259" key="5">
    <source>
        <dbReference type="PROSITE" id="PS50089"/>
    </source>
</evidence>
<dbReference type="PANTHER" id="PTHR24103">
    <property type="entry name" value="E3 UBIQUITIN-PROTEIN LIGASE TRIM"/>
    <property type="match status" value="1"/>
</dbReference>
<dbReference type="CDD" id="cd19762">
    <property type="entry name" value="Bbox2_TRIM7-like"/>
    <property type="match status" value="1"/>
</dbReference>
<protein>
    <recommendedName>
        <fullName evidence="9">RING-type domain-containing protein</fullName>
    </recommendedName>
</protein>
<feature type="domain" description="RING-type" evidence="5">
    <location>
        <begin position="28"/>
        <end position="68"/>
    </location>
</feature>
<keyword evidence="3" id="KW-0862">Zinc</keyword>
<dbReference type="SMART" id="SM00336">
    <property type="entry name" value="BBOX"/>
    <property type="match status" value="1"/>
</dbReference>
<proteinExistence type="predicted"/>
<evidence type="ECO:0000313" key="8">
    <source>
        <dbReference type="Proteomes" id="UP000694393"/>
    </source>
</evidence>
<dbReference type="GO" id="GO:0008270">
    <property type="term" value="F:zinc ion binding"/>
    <property type="evidence" value="ECO:0007669"/>
    <property type="project" value="UniProtKB-KW"/>
</dbReference>
<keyword evidence="2 4" id="KW-0863">Zinc-finger</keyword>
<dbReference type="Pfam" id="PF15227">
    <property type="entry name" value="zf-C3HC4_4"/>
    <property type="match status" value="1"/>
</dbReference>
<keyword evidence="1" id="KW-0479">Metal-binding</keyword>
<evidence type="ECO:0000313" key="7">
    <source>
        <dbReference type="Ensembl" id="ENSPCEP00000011785.1"/>
    </source>
</evidence>
<dbReference type="InterPro" id="IPR050143">
    <property type="entry name" value="TRIM/RBCC"/>
</dbReference>
<organism evidence="7 8">
    <name type="scientific">Pelusios castaneus</name>
    <name type="common">West African mud turtle</name>
    <dbReference type="NCBI Taxonomy" id="367368"/>
    <lineage>
        <taxon>Eukaryota</taxon>
        <taxon>Metazoa</taxon>
        <taxon>Chordata</taxon>
        <taxon>Craniata</taxon>
        <taxon>Vertebrata</taxon>
        <taxon>Euteleostomi</taxon>
        <taxon>Archelosauria</taxon>
        <taxon>Testudinata</taxon>
        <taxon>Testudines</taxon>
        <taxon>Pleurodira</taxon>
        <taxon>Pelomedusidae</taxon>
        <taxon>Pelusios</taxon>
    </lineage>
</organism>
<accession>A0A8C8RYW8</accession>
<sequence length="213" mass="24300">KSFSAQGISEKEKVKLNSMETKTDELTCPICLEYFTDPVSLACDHNFCRVCITQYWQGSQTVSCTWCRHTFPQRGLKPNRQLRNIVESARGLRLQSGREAETEGLCEKHRELLKPFWKEDEIPICLVCDRSKEHRDHRVIPAEEVAEEFKVGPSVIFTARAWGNSPSPRVRIFFRPRQAWAEPLLGISGLNRFLSNSSKDSCRRSSKGGAVLV</sequence>
<dbReference type="AlphaFoldDB" id="A0A8C8RYW8"/>
<evidence type="ECO:0000256" key="1">
    <source>
        <dbReference type="ARBA" id="ARBA00022723"/>
    </source>
</evidence>
<reference evidence="7" key="1">
    <citation type="submission" date="2025-08" db="UniProtKB">
        <authorList>
            <consortium name="Ensembl"/>
        </authorList>
    </citation>
    <scope>IDENTIFICATION</scope>
</reference>
<dbReference type="InterPro" id="IPR000315">
    <property type="entry name" value="Znf_B-box"/>
</dbReference>
<dbReference type="SMART" id="SM00184">
    <property type="entry name" value="RING"/>
    <property type="match status" value="1"/>
</dbReference>
<evidence type="ECO:0000256" key="2">
    <source>
        <dbReference type="ARBA" id="ARBA00022771"/>
    </source>
</evidence>
<dbReference type="Gene3D" id="3.30.40.10">
    <property type="entry name" value="Zinc/RING finger domain, C3HC4 (zinc finger)"/>
    <property type="match status" value="1"/>
</dbReference>
<dbReference type="SUPFAM" id="SSF57845">
    <property type="entry name" value="B-box zinc-binding domain"/>
    <property type="match status" value="1"/>
</dbReference>
<evidence type="ECO:0000256" key="3">
    <source>
        <dbReference type="ARBA" id="ARBA00022833"/>
    </source>
</evidence>
<dbReference type="Pfam" id="PF00643">
    <property type="entry name" value="zf-B_box"/>
    <property type="match status" value="1"/>
</dbReference>
<name>A0A8C8RYW8_9SAUR</name>
<dbReference type="Ensembl" id="ENSPCET00000012189.1">
    <property type="protein sequence ID" value="ENSPCEP00000011785.1"/>
    <property type="gene ID" value="ENSPCEG00000009368.1"/>
</dbReference>
<reference evidence="7" key="2">
    <citation type="submission" date="2025-09" db="UniProtKB">
        <authorList>
            <consortium name="Ensembl"/>
        </authorList>
    </citation>
    <scope>IDENTIFICATION</scope>
</reference>
<keyword evidence="8" id="KW-1185">Reference proteome</keyword>
<dbReference type="InterPro" id="IPR017907">
    <property type="entry name" value="Znf_RING_CS"/>
</dbReference>
<evidence type="ECO:0000256" key="4">
    <source>
        <dbReference type="PROSITE-ProRule" id="PRU00024"/>
    </source>
</evidence>
<dbReference type="Gene3D" id="3.30.160.60">
    <property type="entry name" value="Classic Zinc Finger"/>
    <property type="match status" value="1"/>
</dbReference>
<dbReference type="InterPro" id="IPR001841">
    <property type="entry name" value="Znf_RING"/>
</dbReference>
<dbReference type="PROSITE" id="PS50089">
    <property type="entry name" value="ZF_RING_2"/>
    <property type="match status" value="1"/>
</dbReference>
<evidence type="ECO:0008006" key="9">
    <source>
        <dbReference type="Google" id="ProtNLM"/>
    </source>
</evidence>